<dbReference type="PROSITE" id="PS50113">
    <property type="entry name" value="PAC"/>
    <property type="match status" value="4"/>
</dbReference>
<evidence type="ECO:0000259" key="11">
    <source>
        <dbReference type="PROSITE" id="PS50113"/>
    </source>
</evidence>
<dbReference type="InterPro" id="IPR011006">
    <property type="entry name" value="CheY-like_superfamily"/>
</dbReference>
<feature type="modified residue" description="4-aspartylphosphate" evidence="6">
    <location>
        <position position="1130"/>
    </location>
</feature>
<dbReference type="SMART" id="SM00086">
    <property type="entry name" value="PAC"/>
    <property type="match status" value="6"/>
</dbReference>
<dbReference type="PANTHER" id="PTHR43304">
    <property type="entry name" value="PHYTOCHROME-LIKE PROTEIN CPH1"/>
    <property type="match status" value="1"/>
</dbReference>
<keyword evidence="7" id="KW-0472">Membrane</keyword>
<dbReference type="SUPFAM" id="SSF52172">
    <property type="entry name" value="CheY-like"/>
    <property type="match status" value="1"/>
</dbReference>
<comment type="catalytic activity">
    <reaction evidence="1">
        <text>ATP + protein L-histidine = ADP + protein N-phospho-L-histidine.</text>
        <dbReference type="EC" id="2.7.13.3"/>
    </reaction>
</comment>
<evidence type="ECO:0000313" key="12">
    <source>
        <dbReference type="EMBL" id="MBI5248041.1"/>
    </source>
</evidence>
<dbReference type="SMART" id="SM00388">
    <property type="entry name" value="HisKA"/>
    <property type="match status" value="1"/>
</dbReference>
<dbReference type="PROSITE" id="PS50109">
    <property type="entry name" value="HIS_KIN"/>
    <property type="match status" value="1"/>
</dbReference>
<dbReference type="Gene3D" id="1.10.287.130">
    <property type="match status" value="1"/>
</dbReference>
<evidence type="ECO:0000256" key="7">
    <source>
        <dbReference type="SAM" id="Phobius"/>
    </source>
</evidence>
<feature type="domain" description="PAC" evidence="11">
    <location>
        <begin position="269"/>
        <end position="321"/>
    </location>
</feature>
<dbReference type="Gene3D" id="3.30.450.20">
    <property type="entry name" value="PAS domain"/>
    <property type="match status" value="6"/>
</dbReference>
<keyword evidence="3 6" id="KW-0597">Phosphoprotein</keyword>
<dbReference type="NCBIfam" id="TIGR00229">
    <property type="entry name" value="sensory_box"/>
    <property type="match status" value="6"/>
</dbReference>
<dbReference type="InterPro" id="IPR013767">
    <property type="entry name" value="PAS_fold"/>
</dbReference>
<feature type="domain" description="Histidine kinase" evidence="8">
    <location>
        <begin position="836"/>
        <end position="1059"/>
    </location>
</feature>
<keyword evidence="4" id="KW-0808">Transferase</keyword>
<dbReference type="Pfam" id="PF02518">
    <property type="entry name" value="HATPase_c"/>
    <property type="match status" value="1"/>
</dbReference>
<feature type="domain" description="PAC" evidence="11">
    <location>
        <begin position="139"/>
        <end position="191"/>
    </location>
</feature>
<name>A0A9D6Z4B3_9BACT</name>
<dbReference type="Gene3D" id="3.40.50.2300">
    <property type="match status" value="1"/>
</dbReference>
<feature type="domain" description="PAS" evidence="10">
    <location>
        <begin position="698"/>
        <end position="744"/>
    </location>
</feature>
<dbReference type="InterPro" id="IPR000700">
    <property type="entry name" value="PAS-assoc_C"/>
</dbReference>
<evidence type="ECO:0000256" key="2">
    <source>
        <dbReference type="ARBA" id="ARBA00012438"/>
    </source>
</evidence>
<evidence type="ECO:0000256" key="4">
    <source>
        <dbReference type="ARBA" id="ARBA00022679"/>
    </source>
</evidence>
<feature type="domain" description="PAS" evidence="10">
    <location>
        <begin position="61"/>
        <end position="134"/>
    </location>
</feature>
<evidence type="ECO:0000256" key="5">
    <source>
        <dbReference type="ARBA" id="ARBA00022777"/>
    </source>
</evidence>
<dbReference type="EMBL" id="JACRDE010000031">
    <property type="protein sequence ID" value="MBI5248041.1"/>
    <property type="molecule type" value="Genomic_DNA"/>
</dbReference>
<keyword evidence="7" id="KW-1133">Transmembrane helix</keyword>
<feature type="domain" description="PAC" evidence="11">
    <location>
        <begin position="769"/>
        <end position="823"/>
    </location>
</feature>
<dbReference type="InterPro" id="IPR052162">
    <property type="entry name" value="Sensor_kinase/Photoreceptor"/>
</dbReference>
<dbReference type="InterPro" id="IPR003594">
    <property type="entry name" value="HATPase_dom"/>
</dbReference>
<keyword evidence="5" id="KW-0418">Kinase</keyword>
<dbReference type="SUPFAM" id="SSF47384">
    <property type="entry name" value="Homodimeric domain of signal transducing histidine kinase"/>
    <property type="match status" value="1"/>
</dbReference>
<dbReference type="PROSITE" id="PS50110">
    <property type="entry name" value="RESPONSE_REGULATORY"/>
    <property type="match status" value="1"/>
</dbReference>
<dbReference type="CDD" id="cd00082">
    <property type="entry name" value="HisKA"/>
    <property type="match status" value="1"/>
</dbReference>
<feature type="domain" description="PAS" evidence="10">
    <location>
        <begin position="450"/>
        <end position="520"/>
    </location>
</feature>
<evidence type="ECO:0000256" key="1">
    <source>
        <dbReference type="ARBA" id="ARBA00000085"/>
    </source>
</evidence>
<organism evidence="12 13">
    <name type="scientific">Desulfomonile tiedjei</name>
    <dbReference type="NCBI Taxonomy" id="2358"/>
    <lineage>
        <taxon>Bacteria</taxon>
        <taxon>Pseudomonadati</taxon>
        <taxon>Thermodesulfobacteriota</taxon>
        <taxon>Desulfomonilia</taxon>
        <taxon>Desulfomonilales</taxon>
        <taxon>Desulfomonilaceae</taxon>
        <taxon>Desulfomonile</taxon>
    </lineage>
</organism>
<dbReference type="SUPFAM" id="SSF55785">
    <property type="entry name" value="PYP-like sensor domain (PAS domain)"/>
    <property type="match status" value="6"/>
</dbReference>
<dbReference type="CDD" id="cd00130">
    <property type="entry name" value="PAS"/>
    <property type="match status" value="5"/>
</dbReference>
<dbReference type="InterPro" id="IPR004358">
    <property type="entry name" value="Sig_transdc_His_kin-like_C"/>
</dbReference>
<gene>
    <name evidence="12" type="ORF">HY912_00980</name>
</gene>
<dbReference type="InterPro" id="IPR035965">
    <property type="entry name" value="PAS-like_dom_sf"/>
</dbReference>
<dbReference type="PANTHER" id="PTHR43304:SF1">
    <property type="entry name" value="PAC DOMAIN-CONTAINING PROTEIN"/>
    <property type="match status" value="1"/>
</dbReference>
<dbReference type="Pfam" id="PF13426">
    <property type="entry name" value="PAS_9"/>
    <property type="match status" value="1"/>
</dbReference>
<dbReference type="Pfam" id="PF00072">
    <property type="entry name" value="Response_reg"/>
    <property type="match status" value="1"/>
</dbReference>
<evidence type="ECO:0000259" key="10">
    <source>
        <dbReference type="PROSITE" id="PS50112"/>
    </source>
</evidence>
<evidence type="ECO:0000259" key="9">
    <source>
        <dbReference type="PROSITE" id="PS50110"/>
    </source>
</evidence>
<keyword evidence="7" id="KW-0812">Transmembrane</keyword>
<dbReference type="InterPro" id="IPR001789">
    <property type="entry name" value="Sig_transdc_resp-reg_receiver"/>
</dbReference>
<evidence type="ECO:0000259" key="8">
    <source>
        <dbReference type="PROSITE" id="PS50109"/>
    </source>
</evidence>
<feature type="transmembrane region" description="Helical" evidence="7">
    <location>
        <begin position="20"/>
        <end position="40"/>
    </location>
</feature>
<reference evidence="12" key="1">
    <citation type="submission" date="2020-07" db="EMBL/GenBank/DDBJ databases">
        <title>Huge and variable diversity of episymbiotic CPR bacteria and DPANN archaea in groundwater ecosystems.</title>
        <authorList>
            <person name="He C.Y."/>
            <person name="Keren R."/>
            <person name="Whittaker M."/>
            <person name="Farag I.F."/>
            <person name="Doudna J."/>
            <person name="Cate J.H.D."/>
            <person name="Banfield J.F."/>
        </authorList>
    </citation>
    <scope>NUCLEOTIDE SEQUENCE</scope>
    <source>
        <strain evidence="12">NC_groundwater_1664_Pr3_B-0.1um_52_9</strain>
    </source>
</reference>
<feature type="domain" description="PAS" evidence="10">
    <location>
        <begin position="577"/>
        <end position="626"/>
    </location>
</feature>
<dbReference type="SMART" id="SM00091">
    <property type="entry name" value="PAS"/>
    <property type="match status" value="6"/>
</dbReference>
<feature type="domain" description="PAS" evidence="10">
    <location>
        <begin position="192"/>
        <end position="266"/>
    </location>
</feature>
<dbReference type="PROSITE" id="PS50112">
    <property type="entry name" value="PAS"/>
    <property type="match status" value="6"/>
</dbReference>
<accession>A0A9D6Z4B3</accession>
<dbReference type="InterPro" id="IPR013655">
    <property type="entry name" value="PAS_fold_3"/>
</dbReference>
<feature type="domain" description="PAC" evidence="11">
    <location>
        <begin position="524"/>
        <end position="576"/>
    </location>
</feature>
<dbReference type="SMART" id="SM00448">
    <property type="entry name" value="REC"/>
    <property type="match status" value="1"/>
</dbReference>
<dbReference type="InterPro" id="IPR036890">
    <property type="entry name" value="HATPase_C_sf"/>
</dbReference>
<dbReference type="InterPro" id="IPR036097">
    <property type="entry name" value="HisK_dim/P_sf"/>
</dbReference>
<dbReference type="CDD" id="cd00156">
    <property type="entry name" value="REC"/>
    <property type="match status" value="1"/>
</dbReference>
<proteinExistence type="predicted"/>
<sequence length="1198" mass="134606">MVAKVDAEEILAEARYRGVVIVLFATLAILIAAGVTAYSYRYRQVRIYRDLYRSERERRVAQEEFRATLYSIGDAVITTDTGGLVKQMNPVAEALTGWLEGEAKGQPLDEVFHIVNEDTGDKVENPVQRVLREGVTVGLANHTLLVAQDGVETPIADSGAPIRDENGVISGVVLVFRDQTQERAAEEALRGSEERYRTVADFTYDWEYWVDREGKLLYVSPSCERITGYSVLEFLNDPRLIESIVHPDDLDEVMNHFHLARTVDYENSYLLDFRIIDRDGRIRWVNHACQPVYGQSGLELGRRASNRDITDRKNAEDALLESEARFRRLIKLAPLPMCLVTRQGALAYFNDQFVQVFGYTHEDVPTLKEWRQKAYPDENYRQWVVDTWEAALKRAIAEKTDIAPVEYKVACKQGEMRLVEMSGIVIENSVLVTFVDVTERRRAEEALKESEERFRSTFEQAAVGICHVAPGGHFLRVNTKMSEILGYSSEELFQLSFQDVIHSEDIEPHLVSVRRVLTDEIRTYSGEERCIRKDGVVVWVHVTSSLNKYASGNQNYMIFVVEDISARKAAEQAVRESEERFRSAFSTSPDSININRLSDGVYMDINDGFTALTGFTRDEVVGRSSFDIDIWADLKDRERLVAELVKHGRVNNLQAKFRLKDGRVRTGLMSASVTTINGVPHILSITRDIDDLKRAEEDRTRLATAIDQAAEAVVITDTDGTIVYVNPAFERTTGYSRDEALGKNPRILKSGQHDEKFYKHMWETIASGQVWSGHLITRKKDGALFEEEATISPIREDGGEIVNYVAVKRDVTKEVSLQKQLLQAQKMEAIGTLAGGIAHDFNNLLQVTLGYSELLLHEKKEDNPEYADLKKIFSAARNGADLVQRLLTFSRKVEPKLIVLNLNRMITQVDKLLRRTIPKMIEVHLDLDSGVAEIQADPTQMEQILMNLAVNARDAMPDGGSLTIGTRNTTLDEEYCSFHAGAVPGDYVLLTVSDTGHGMDKETVGHIFEPFYTTKELGRGTGLGLAMVYGIVSQHGGHIACYSEEGRGTTFTVYFPAIPAEADVRVEASKEMPTFGTETILLVDDEDMVRELGERILRKSGYTMLVAPNGAKALALYTENRDRISLVILDLIMPGMGGKQCLEELLKIDPQVRVLISSGFSGDVSVKESLDIGALGFVGKPFRMNELLLKVRKLLDKH</sequence>
<dbReference type="InterPro" id="IPR003661">
    <property type="entry name" value="HisK_dim/P_dom"/>
</dbReference>
<feature type="domain" description="Response regulatory" evidence="9">
    <location>
        <begin position="1079"/>
        <end position="1195"/>
    </location>
</feature>
<dbReference type="Gene3D" id="3.30.565.10">
    <property type="entry name" value="Histidine kinase-like ATPase, C-terminal domain"/>
    <property type="match status" value="1"/>
</dbReference>
<evidence type="ECO:0000313" key="13">
    <source>
        <dbReference type="Proteomes" id="UP000807825"/>
    </source>
</evidence>
<dbReference type="AlphaFoldDB" id="A0A9D6Z4B3"/>
<evidence type="ECO:0000256" key="3">
    <source>
        <dbReference type="ARBA" id="ARBA00022553"/>
    </source>
</evidence>
<dbReference type="InterPro" id="IPR000014">
    <property type="entry name" value="PAS"/>
</dbReference>
<dbReference type="SMART" id="SM00387">
    <property type="entry name" value="HATPase_c"/>
    <property type="match status" value="1"/>
</dbReference>
<dbReference type="GO" id="GO:0006355">
    <property type="term" value="P:regulation of DNA-templated transcription"/>
    <property type="evidence" value="ECO:0007669"/>
    <property type="project" value="InterPro"/>
</dbReference>
<evidence type="ECO:0000256" key="6">
    <source>
        <dbReference type="PROSITE-ProRule" id="PRU00169"/>
    </source>
</evidence>
<dbReference type="GO" id="GO:0000155">
    <property type="term" value="F:phosphorelay sensor kinase activity"/>
    <property type="evidence" value="ECO:0007669"/>
    <property type="project" value="InterPro"/>
</dbReference>
<dbReference type="InterPro" id="IPR001610">
    <property type="entry name" value="PAC"/>
</dbReference>
<dbReference type="EC" id="2.7.13.3" evidence="2"/>
<dbReference type="SUPFAM" id="SSF55874">
    <property type="entry name" value="ATPase domain of HSP90 chaperone/DNA topoisomerase II/histidine kinase"/>
    <property type="match status" value="1"/>
</dbReference>
<dbReference type="Pfam" id="PF08447">
    <property type="entry name" value="PAS_3"/>
    <property type="match status" value="3"/>
</dbReference>
<dbReference type="InterPro" id="IPR005467">
    <property type="entry name" value="His_kinase_dom"/>
</dbReference>
<dbReference type="PRINTS" id="PR00344">
    <property type="entry name" value="BCTRLSENSOR"/>
</dbReference>
<dbReference type="Pfam" id="PF00989">
    <property type="entry name" value="PAS"/>
    <property type="match status" value="2"/>
</dbReference>
<feature type="domain" description="PAS" evidence="10">
    <location>
        <begin position="322"/>
        <end position="364"/>
    </location>
</feature>
<protein>
    <recommendedName>
        <fullName evidence="2">histidine kinase</fullName>
        <ecNumber evidence="2">2.7.13.3</ecNumber>
    </recommendedName>
</protein>
<dbReference type="Proteomes" id="UP000807825">
    <property type="component" value="Unassembled WGS sequence"/>
</dbReference>
<comment type="caution">
    <text evidence="12">The sequence shown here is derived from an EMBL/GenBank/DDBJ whole genome shotgun (WGS) entry which is preliminary data.</text>
</comment>